<feature type="compositionally biased region" description="Basic and acidic residues" evidence="1">
    <location>
        <begin position="690"/>
        <end position="702"/>
    </location>
</feature>
<evidence type="ECO:0000256" key="1">
    <source>
        <dbReference type="SAM" id="MobiDB-lite"/>
    </source>
</evidence>
<name>D2UZB9_NAEGR</name>
<dbReference type="InterPro" id="IPR036322">
    <property type="entry name" value="WD40_repeat_dom_sf"/>
</dbReference>
<dbReference type="SMART" id="SM00320">
    <property type="entry name" value="WD40"/>
    <property type="match status" value="4"/>
</dbReference>
<dbReference type="PANTHER" id="PTHR14494:SF0">
    <property type="entry name" value="ALADIN"/>
    <property type="match status" value="1"/>
</dbReference>
<dbReference type="KEGG" id="ngr:NAEGRDRAFT_61882"/>
<evidence type="ECO:0000313" key="2">
    <source>
        <dbReference type="EMBL" id="EFC50122.1"/>
    </source>
</evidence>
<reference evidence="2 3" key="1">
    <citation type="journal article" date="2010" name="Cell">
        <title>The genome of Naegleria gruberi illuminates early eukaryotic versatility.</title>
        <authorList>
            <person name="Fritz-Laylin L.K."/>
            <person name="Prochnik S.E."/>
            <person name="Ginger M.L."/>
            <person name="Dacks J.B."/>
            <person name="Carpenter M.L."/>
            <person name="Field M.C."/>
            <person name="Kuo A."/>
            <person name="Paredez A."/>
            <person name="Chapman J."/>
            <person name="Pham J."/>
            <person name="Shu S."/>
            <person name="Neupane R."/>
            <person name="Cipriano M."/>
            <person name="Mancuso J."/>
            <person name="Tu H."/>
            <person name="Salamov A."/>
            <person name="Lindquist E."/>
            <person name="Shapiro H."/>
            <person name="Lucas S."/>
            <person name="Grigoriev I.V."/>
            <person name="Cande W.Z."/>
            <person name="Fulton C."/>
            <person name="Rokhsar D.S."/>
            <person name="Dawson S.C."/>
        </authorList>
    </citation>
    <scope>NUCLEOTIDE SEQUENCE [LARGE SCALE GENOMIC DNA]</scope>
    <source>
        <strain evidence="2 3">NEG-M</strain>
    </source>
</reference>
<dbReference type="PANTHER" id="PTHR14494">
    <property type="entry name" value="ALADIN/ADRACALIN/AAAS"/>
    <property type="match status" value="1"/>
</dbReference>
<feature type="region of interest" description="Disordered" evidence="1">
    <location>
        <begin position="20"/>
        <end position="63"/>
    </location>
</feature>
<dbReference type="GeneID" id="8855317"/>
<dbReference type="eggNOG" id="KOG2139">
    <property type="taxonomic scope" value="Eukaryota"/>
</dbReference>
<dbReference type="InterPro" id="IPR015943">
    <property type="entry name" value="WD40/YVTN_repeat-like_dom_sf"/>
</dbReference>
<dbReference type="EMBL" id="GG738846">
    <property type="protein sequence ID" value="EFC50122.1"/>
    <property type="molecule type" value="Genomic_DNA"/>
</dbReference>
<dbReference type="RefSeq" id="XP_002682866.1">
    <property type="nucleotide sequence ID" value="XM_002682820.1"/>
</dbReference>
<dbReference type="InterPro" id="IPR001680">
    <property type="entry name" value="WD40_rpt"/>
</dbReference>
<dbReference type="GO" id="GO:0005643">
    <property type="term" value="C:nuclear pore"/>
    <property type="evidence" value="ECO:0007669"/>
    <property type="project" value="TreeGrafter"/>
</dbReference>
<dbReference type="STRING" id="5762.D2UZB9"/>
<dbReference type="InterPro" id="IPR045139">
    <property type="entry name" value="Aladin"/>
</dbReference>
<gene>
    <name evidence="2" type="ORF">NAEGRDRAFT_61882</name>
</gene>
<proteinExistence type="predicted"/>
<dbReference type="Gene3D" id="2.130.10.10">
    <property type="entry name" value="YVTN repeat-like/Quinoprotein amine dehydrogenase"/>
    <property type="match status" value="1"/>
</dbReference>
<dbReference type="AlphaFoldDB" id="D2UZB9"/>
<feature type="region of interest" description="Disordered" evidence="1">
    <location>
        <begin position="681"/>
        <end position="702"/>
    </location>
</feature>
<dbReference type="OrthoDB" id="411991at2759"/>
<feature type="compositionally biased region" description="Low complexity" evidence="1">
    <location>
        <begin position="22"/>
        <end position="38"/>
    </location>
</feature>
<keyword evidence="3" id="KW-1185">Reference proteome</keyword>
<dbReference type="SUPFAM" id="SSF50978">
    <property type="entry name" value="WD40 repeat-like"/>
    <property type="match status" value="1"/>
</dbReference>
<sequence>MSKHMNVSFFHEDEIINDEEIPSNSVSSTSFVAPSSTPIKKKNSYKNNPNHPLSNLTLTPTKPSPTVGKILANNSAKKQTPFNNENNNTILSEFPYLQLNNTMIQNNDKVEYNFENVFLNYNNIIIPKNKLSGDASSLIMNEAYTPISPSHLKKTKQGGELTVGEIEGELIHIQSLNDSLISFYCNRGGVIYPNIMIPHNHNNNKYNGIIKNDTNYKSVYDTVCEYIQTVTNYIPTYLFNSTYYYSNGDSNTSSDISQKGVKCHDWHPYLMKIAVTFEDDSIYFYNVINEEWSCQVLTHEFQYRVNTIKWKPIVQTSSNKDPNTYTESILAVGCEKGIIIWDVNRRMNLTRRGVCIFIKTPTSVDQLTWSPDGEMLVSSSKHDDTIRIYKFINNDWTLFDTITRLNGGVRKCVFLNDEHLLVSHQSNVFRIYNTYTWNNQKWSSFNKPIQSICYNSKYLFLTEQDSDCIHVLKNNGLFKKVDSAVNYTYHSKVPLSQYTNNNVVCCGTINQIVLNHNRLIVSFKDSHLLAVLQVNFHPHFTCTPLGFIRGPSQHLLKDVNPLQAVNEHYNESLISPDATSVDSNTSGSSTNIFGQALDENISNSYDLQFWNNFTKGSLLSVVWKGIDKDKLSIYPFYYSTSDDYGKPISIDNKEWNVLFDENNHFYRNRLNKNYERLYENNGEDQSSVMSDDRDLDHSNIFQ</sequence>
<protein>
    <submittedName>
        <fullName evidence="2">Predicted protein</fullName>
    </submittedName>
</protein>
<dbReference type="OMA" id="CNRGGVI"/>
<organism evidence="3">
    <name type="scientific">Naegleria gruberi</name>
    <name type="common">Amoeba</name>
    <dbReference type="NCBI Taxonomy" id="5762"/>
    <lineage>
        <taxon>Eukaryota</taxon>
        <taxon>Discoba</taxon>
        <taxon>Heterolobosea</taxon>
        <taxon>Tetramitia</taxon>
        <taxon>Eutetramitia</taxon>
        <taxon>Vahlkampfiidae</taxon>
        <taxon>Naegleria</taxon>
    </lineage>
</organism>
<feature type="compositionally biased region" description="Polar residues" evidence="1">
    <location>
        <begin position="45"/>
        <end position="61"/>
    </location>
</feature>
<dbReference type="InParanoid" id="D2UZB9"/>
<dbReference type="VEuPathDB" id="AmoebaDB:NAEGRDRAFT_61882"/>
<dbReference type="GO" id="GO:0006913">
    <property type="term" value="P:nucleocytoplasmic transport"/>
    <property type="evidence" value="ECO:0007669"/>
    <property type="project" value="TreeGrafter"/>
</dbReference>
<evidence type="ECO:0000313" key="3">
    <source>
        <dbReference type="Proteomes" id="UP000006671"/>
    </source>
</evidence>
<accession>D2UZB9</accession>
<dbReference type="Proteomes" id="UP000006671">
    <property type="component" value="Unassembled WGS sequence"/>
</dbReference>